<dbReference type="Gene3D" id="2.30.30.1060">
    <property type="match status" value="1"/>
</dbReference>
<reference evidence="3 4" key="1">
    <citation type="submission" date="2018-08" db="EMBL/GenBank/DDBJ databases">
        <title>Genome and evolution of the arbuscular mycorrhizal fungus Diversispora epigaea (formerly Glomus versiforme) and its bacterial endosymbionts.</title>
        <authorList>
            <person name="Sun X."/>
            <person name="Fei Z."/>
            <person name="Harrison M."/>
        </authorList>
    </citation>
    <scope>NUCLEOTIDE SEQUENCE [LARGE SCALE GENOMIC DNA]</scope>
    <source>
        <strain evidence="3 4">IT104</strain>
    </source>
</reference>
<keyword evidence="4" id="KW-1185">Reference proteome</keyword>
<feature type="domain" description="Hypervirulence associated protein TUDOR" evidence="2">
    <location>
        <begin position="17"/>
        <end position="72"/>
    </location>
</feature>
<dbReference type="InterPro" id="IPR021331">
    <property type="entry name" value="Hva1_TUDOR"/>
</dbReference>
<organism evidence="3 4">
    <name type="scientific">Diversispora epigaea</name>
    <dbReference type="NCBI Taxonomy" id="1348612"/>
    <lineage>
        <taxon>Eukaryota</taxon>
        <taxon>Fungi</taxon>
        <taxon>Fungi incertae sedis</taxon>
        <taxon>Mucoromycota</taxon>
        <taxon>Glomeromycotina</taxon>
        <taxon>Glomeromycetes</taxon>
        <taxon>Diversisporales</taxon>
        <taxon>Diversisporaceae</taxon>
        <taxon>Diversispora</taxon>
    </lineage>
</organism>
<sequence>MSQKQFETLKEKDIQPGDYVSTRFRGGSRQGYVEAIVKNEEQAKEHPEVIKPPKVVFTDQHGHKVAHNPTTLTKHEEKSERDKFQTKETTEKTNKK</sequence>
<evidence type="ECO:0000256" key="1">
    <source>
        <dbReference type="SAM" id="MobiDB-lite"/>
    </source>
</evidence>
<dbReference type="EMBL" id="PQFF01000469">
    <property type="protein sequence ID" value="RHZ48425.1"/>
    <property type="molecule type" value="Genomic_DNA"/>
</dbReference>
<dbReference type="STRING" id="1348612.A0A397GBN2"/>
<dbReference type="AlphaFoldDB" id="A0A397GBN2"/>
<dbReference type="OrthoDB" id="2138648at2759"/>
<name>A0A397GBN2_9GLOM</name>
<evidence type="ECO:0000259" key="2">
    <source>
        <dbReference type="Pfam" id="PF11160"/>
    </source>
</evidence>
<protein>
    <recommendedName>
        <fullName evidence="2">Hypervirulence associated protein TUDOR domain-containing protein</fullName>
    </recommendedName>
</protein>
<dbReference type="Proteomes" id="UP000266861">
    <property type="component" value="Unassembled WGS sequence"/>
</dbReference>
<comment type="caution">
    <text evidence="3">The sequence shown here is derived from an EMBL/GenBank/DDBJ whole genome shotgun (WGS) entry which is preliminary data.</text>
</comment>
<feature type="region of interest" description="Disordered" evidence="1">
    <location>
        <begin position="43"/>
        <end position="96"/>
    </location>
</feature>
<feature type="compositionally biased region" description="Basic and acidic residues" evidence="1">
    <location>
        <begin position="73"/>
        <end position="96"/>
    </location>
</feature>
<gene>
    <name evidence="3" type="ORF">Glove_551g24</name>
</gene>
<feature type="region of interest" description="Disordered" evidence="1">
    <location>
        <begin position="1"/>
        <end position="25"/>
    </location>
</feature>
<dbReference type="Pfam" id="PF11160">
    <property type="entry name" value="Hva1_TUDOR"/>
    <property type="match status" value="1"/>
</dbReference>
<evidence type="ECO:0000313" key="3">
    <source>
        <dbReference type="EMBL" id="RHZ48425.1"/>
    </source>
</evidence>
<evidence type="ECO:0000313" key="4">
    <source>
        <dbReference type="Proteomes" id="UP000266861"/>
    </source>
</evidence>
<accession>A0A397GBN2</accession>
<proteinExistence type="predicted"/>